<evidence type="ECO:0000313" key="2">
    <source>
        <dbReference type="EMBL" id="GJS85974.1"/>
    </source>
</evidence>
<keyword evidence="3" id="KW-1185">Reference proteome</keyword>
<dbReference type="EMBL" id="BQNB010011090">
    <property type="protein sequence ID" value="GJS85974.1"/>
    <property type="molecule type" value="Genomic_DNA"/>
</dbReference>
<organism evidence="2 3">
    <name type="scientific">Tanacetum coccineum</name>
    <dbReference type="NCBI Taxonomy" id="301880"/>
    <lineage>
        <taxon>Eukaryota</taxon>
        <taxon>Viridiplantae</taxon>
        <taxon>Streptophyta</taxon>
        <taxon>Embryophyta</taxon>
        <taxon>Tracheophyta</taxon>
        <taxon>Spermatophyta</taxon>
        <taxon>Magnoliopsida</taxon>
        <taxon>eudicotyledons</taxon>
        <taxon>Gunneridae</taxon>
        <taxon>Pentapetalae</taxon>
        <taxon>asterids</taxon>
        <taxon>campanulids</taxon>
        <taxon>Asterales</taxon>
        <taxon>Asteraceae</taxon>
        <taxon>Asteroideae</taxon>
        <taxon>Anthemideae</taxon>
        <taxon>Anthemidinae</taxon>
        <taxon>Tanacetum</taxon>
    </lineage>
</organism>
<proteinExistence type="predicted"/>
<feature type="compositionally biased region" description="Pro residues" evidence="1">
    <location>
        <begin position="298"/>
        <end position="317"/>
    </location>
</feature>
<evidence type="ECO:0000313" key="3">
    <source>
        <dbReference type="Proteomes" id="UP001151760"/>
    </source>
</evidence>
<accession>A0ABQ4Z720</accession>
<dbReference type="Proteomes" id="UP001151760">
    <property type="component" value="Unassembled WGS sequence"/>
</dbReference>
<gene>
    <name evidence="2" type="ORF">Tco_0752515</name>
</gene>
<feature type="region of interest" description="Disordered" evidence="1">
    <location>
        <begin position="418"/>
        <end position="460"/>
    </location>
</feature>
<feature type="region of interest" description="Disordered" evidence="1">
    <location>
        <begin position="292"/>
        <end position="343"/>
    </location>
</feature>
<protein>
    <submittedName>
        <fullName evidence="2">Uncharacterized protein</fullName>
    </submittedName>
</protein>
<feature type="compositionally biased region" description="Polar residues" evidence="1">
    <location>
        <begin position="449"/>
        <end position="460"/>
    </location>
</feature>
<sequence>MSDSEDSMVTYTEVSSPYEGLPWMLDDPYVQVVLQAPPSPDYVPGPKEPEQAPPLPDLVLETVYPEFMPPEDEVLPAEEQPLPIAASPTADSPGYVPESDPEEDPEEDDDEDPKEDPDDYPTDGGDDGDDEDESSDDEEDDDDDDVDIEGDKEEEEHTAPADSIVVTLPAVDRALSAEETKPVKIDEYAATPPPHPAYRVTARMSIRDEPPTPFWSVVEIARLLAIPLPLPSPLSIWSSPLPQIPSPSLPRAEAPSTSHPLPLPSPIVILSTRASVAMLRAAAPSTYILASRSEAPPSRTPPLLPIPLPTPSPPLLPPSTDRRADVGESSSAPTARPDGDFRGDYGFIATLDDEIMRDPERDVGYRITDTWDEMLVGMPGAPATNEIELGRRVTDLVTTVRQDTNEIYGRLDDAQTDTTVKDRGVAESRPQDTDMVDRGLEIDEDTTDTVDNTSELIGTR</sequence>
<comment type="caution">
    <text evidence="2">The sequence shown here is derived from an EMBL/GenBank/DDBJ whole genome shotgun (WGS) entry which is preliminary data.</text>
</comment>
<feature type="compositionally biased region" description="Acidic residues" evidence="1">
    <location>
        <begin position="99"/>
        <end position="156"/>
    </location>
</feature>
<evidence type="ECO:0000256" key="1">
    <source>
        <dbReference type="SAM" id="MobiDB-lite"/>
    </source>
</evidence>
<feature type="compositionally biased region" description="Basic and acidic residues" evidence="1">
    <location>
        <begin position="418"/>
        <end position="441"/>
    </location>
</feature>
<reference evidence="2" key="2">
    <citation type="submission" date="2022-01" db="EMBL/GenBank/DDBJ databases">
        <authorList>
            <person name="Yamashiro T."/>
            <person name="Shiraishi A."/>
            <person name="Satake H."/>
            <person name="Nakayama K."/>
        </authorList>
    </citation>
    <scope>NUCLEOTIDE SEQUENCE</scope>
</reference>
<feature type="region of interest" description="Disordered" evidence="1">
    <location>
        <begin position="36"/>
        <end position="167"/>
    </location>
</feature>
<name>A0ABQ4Z720_9ASTR</name>
<reference evidence="2" key="1">
    <citation type="journal article" date="2022" name="Int. J. Mol. Sci.">
        <title>Draft Genome of Tanacetum Coccineum: Genomic Comparison of Closely Related Tanacetum-Family Plants.</title>
        <authorList>
            <person name="Yamashiro T."/>
            <person name="Shiraishi A."/>
            <person name="Nakayama K."/>
            <person name="Satake H."/>
        </authorList>
    </citation>
    <scope>NUCLEOTIDE SEQUENCE</scope>
</reference>